<dbReference type="EMBL" id="BPLR01010089">
    <property type="protein sequence ID" value="GIY36790.1"/>
    <property type="molecule type" value="Genomic_DNA"/>
</dbReference>
<dbReference type="Proteomes" id="UP001054945">
    <property type="component" value="Unassembled WGS sequence"/>
</dbReference>
<comment type="caution">
    <text evidence="2">The sequence shown here is derived from an EMBL/GenBank/DDBJ whole genome shotgun (WGS) entry which is preliminary data.</text>
</comment>
<dbReference type="AlphaFoldDB" id="A0AAV4SSQ7"/>
<feature type="compositionally biased region" description="Basic residues" evidence="1">
    <location>
        <begin position="62"/>
        <end position="80"/>
    </location>
</feature>
<evidence type="ECO:0000256" key="1">
    <source>
        <dbReference type="SAM" id="MobiDB-lite"/>
    </source>
</evidence>
<evidence type="ECO:0000313" key="2">
    <source>
        <dbReference type="EMBL" id="GIY36790.1"/>
    </source>
</evidence>
<evidence type="ECO:0000313" key="3">
    <source>
        <dbReference type="Proteomes" id="UP001054945"/>
    </source>
</evidence>
<feature type="region of interest" description="Disordered" evidence="1">
    <location>
        <begin position="53"/>
        <end position="103"/>
    </location>
</feature>
<accession>A0AAV4SSQ7</accession>
<name>A0AAV4SSQ7_CAEEX</name>
<organism evidence="2 3">
    <name type="scientific">Caerostris extrusa</name>
    <name type="common">Bark spider</name>
    <name type="synonym">Caerostris bankana</name>
    <dbReference type="NCBI Taxonomy" id="172846"/>
    <lineage>
        <taxon>Eukaryota</taxon>
        <taxon>Metazoa</taxon>
        <taxon>Ecdysozoa</taxon>
        <taxon>Arthropoda</taxon>
        <taxon>Chelicerata</taxon>
        <taxon>Arachnida</taxon>
        <taxon>Araneae</taxon>
        <taxon>Araneomorphae</taxon>
        <taxon>Entelegynae</taxon>
        <taxon>Araneoidea</taxon>
        <taxon>Araneidae</taxon>
        <taxon>Caerostris</taxon>
    </lineage>
</organism>
<reference evidence="2 3" key="1">
    <citation type="submission" date="2021-06" db="EMBL/GenBank/DDBJ databases">
        <title>Caerostris extrusa draft genome.</title>
        <authorList>
            <person name="Kono N."/>
            <person name="Arakawa K."/>
        </authorList>
    </citation>
    <scope>NUCLEOTIDE SEQUENCE [LARGE SCALE GENOMIC DNA]</scope>
</reference>
<gene>
    <name evidence="2" type="ORF">CEXT_601521</name>
</gene>
<protein>
    <submittedName>
        <fullName evidence="2">Uncharacterized protein</fullName>
    </submittedName>
</protein>
<proteinExistence type="predicted"/>
<keyword evidence="3" id="KW-1185">Reference proteome</keyword>
<sequence length="103" mass="11898">MVKVALICRCGDDSCCLHLPRRRRPSTLSSTVPKKSSQKQYLRTWVHLPSVQSAVSRESNRFSKRRHSSKEKPHTKKSRAKKNDVSRRRFYPFIYPSAPGNGN</sequence>